<dbReference type="SUPFAM" id="SSF51735">
    <property type="entry name" value="NAD(P)-binding Rossmann-fold domains"/>
    <property type="match status" value="1"/>
</dbReference>
<protein>
    <submittedName>
        <fullName evidence="2">NAD(P)H-binding protein</fullName>
    </submittedName>
</protein>
<proteinExistence type="predicted"/>
<dbReference type="RefSeq" id="WP_380830590.1">
    <property type="nucleotide sequence ID" value="NZ_JBHTCG010000031.1"/>
</dbReference>
<dbReference type="InterPro" id="IPR036291">
    <property type="entry name" value="NAD(P)-bd_dom_sf"/>
</dbReference>
<dbReference type="EMBL" id="JBHTCG010000031">
    <property type="protein sequence ID" value="MFC7386878.1"/>
    <property type="molecule type" value="Genomic_DNA"/>
</dbReference>
<feature type="domain" description="NAD(P)-binding" evidence="1">
    <location>
        <begin position="6"/>
        <end position="184"/>
    </location>
</feature>
<dbReference type="PANTHER" id="PTHR47129:SF1">
    <property type="entry name" value="NMRA-LIKE DOMAIN-CONTAINING PROTEIN"/>
    <property type="match status" value="1"/>
</dbReference>
<dbReference type="InterPro" id="IPR052718">
    <property type="entry name" value="NmrA-type_oxidoreductase"/>
</dbReference>
<accession>A0ABW2PBA3</accession>
<organism evidence="2 3">
    <name type="scientific">Sphaerisporangium rhizosphaerae</name>
    <dbReference type="NCBI Taxonomy" id="2269375"/>
    <lineage>
        <taxon>Bacteria</taxon>
        <taxon>Bacillati</taxon>
        <taxon>Actinomycetota</taxon>
        <taxon>Actinomycetes</taxon>
        <taxon>Streptosporangiales</taxon>
        <taxon>Streptosporangiaceae</taxon>
        <taxon>Sphaerisporangium</taxon>
    </lineage>
</organism>
<gene>
    <name evidence="2" type="ORF">ACFQSB_32030</name>
</gene>
<evidence type="ECO:0000259" key="1">
    <source>
        <dbReference type="Pfam" id="PF13460"/>
    </source>
</evidence>
<evidence type="ECO:0000313" key="3">
    <source>
        <dbReference type="Proteomes" id="UP001596496"/>
    </source>
</evidence>
<dbReference type="Proteomes" id="UP001596496">
    <property type="component" value="Unassembled WGS sequence"/>
</dbReference>
<name>A0ABW2PBA3_9ACTN</name>
<dbReference type="Pfam" id="PF13460">
    <property type="entry name" value="NAD_binding_10"/>
    <property type="match status" value="1"/>
</dbReference>
<dbReference type="PANTHER" id="PTHR47129">
    <property type="entry name" value="QUINONE OXIDOREDUCTASE 2"/>
    <property type="match status" value="1"/>
</dbReference>
<dbReference type="Gene3D" id="3.90.25.10">
    <property type="entry name" value="UDP-galactose 4-epimerase, domain 1"/>
    <property type="match status" value="1"/>
</dbReference>
<comment type="caution">
    <text evidence="2">The sequence shown here is derived from an EMBL/GenBank/DDBJ whole genome shotgun (WGS) entry which is preliminary data.</text>
</comment>
<reference evidence="3" key="1">
    <citation type="journal article" date="2019" name="Int. J. Syst. Evol. Microbiol.">
        <title>The Global Catalogue of Microorganisms (GCM) 10K type strain sequencing project: providing services to taxonomists for standard genome sequencing and annotation.</title>
        <authorList>
            <consortium name="The Broad Institute Genomics Platform"/>
            <consortium name="The Broad Institute Genome Sequencing Center for Infectious Disease"/>
            <person name="Wu L."/>
            <person name="Ma J."/>
        </authorList>
    </citation>
    <scope>NUCLEOTIDE SEQUENCE [LARGE SCALE GENOMIC DNA]</scope>
    <source>
        <strain evidence="3">CECT 7649</strain>
    </source>
</reference>
<evidence type="ECO:0000313" key="2">
    <source>
        <dbReference type="EMBL" id="MFC7386878.1"/>
    </source>
</evidence>
<dbReference type="Gene3D" id="3.40.50.720">
    <property type="entry name" value="NAD(P)-binding Rossmann-like Domain"/>
    <property type="match status" value="1"/>
</dbReference>
<dbReference type="InterPro" id="IPR016040">
    <property type="entry name" value="NAD(P)-bd_dom"/>
</dbReference>
<keyword evidence="3" id="KW-1185">Reference proteome</keyword>
<sequence>MIVVSGASGNLGRRTVQHLLTRTDASRVLALSRTPDTVADLGVQTRHADFDEPDALTRALDGAERLLIISIATADRLPKHARAIDAAAKAGVGHVIFTSLTRAGDPGHPNPLIPDYAATERMLAGSGVPFTVLRFNIWTEMLTLVGIASRAVATGVLPSNAGSGRTGHLTRDDSAAVAAAVLAEGGCQGEFLEVTGPEAVTDADIAAALTQATGRPVRHQEVGDDEQPRRLVEQGVPEHFAHAWSASGVTKRDGWYDVTTHAVERLTGRPATSIADHFTAHRAELITAP</sequence>